<dbReference type="InterPro" id="IPR050985">
    <property type="entry name" value="Alpha-glycosidase_related"/>
</dbReference>
<dbReference type="PANTHER" id="PTHR43053:SF4">
    <property type="entry name" value="MYOGENESIS-REGULATING GLYCOSIDASE"/>
    <property type="match status" value="1"/>
</dbReference>
<dbReference type="CDD" id="cd06593">
    <property type="entry name" value="GH31_xylosidase_YicI"/>
    <property type="match status" value="1"/>
</dbReference>
<dbReference type="Pfam" id="PF01055">
    <property type="entry name" value="Glyco_hydro_31_2nd"/>
    <property type="match status" value="1"/>
</dbReference>
<dbReference type="GO" id="GO:0030246">
    <property type="term" value="F:carbohydrate binding"/>
    <property type="evidence" value="ECO:0007669"/>
    <property type="project" value="InterPro"/>
</dbReference>
<dbReference type="Gene3D" id="2.60.40.1760">
    <property type="entry name" value="glycosyl hydrolase (family 31)"/>
    <property type="match status" value="1"/>
</dbReference>
<evidence type="ECO:0000259" key="8">
    <source>
        <dbReference type="Pfam" id="PF01055"/>
    </source>
</evidence>
<feature type="domain" description="Glycoside hydrolase family 31 TIM barrel" evidence="8">
    <location>
        <begin position="261"/>
        <end position="575"/>
    </location>
</feature>
<evidence type="ECO:0000256" key="2">
    <source>
        <dbReference type="ARBA" id="ARBA00022801"/>
    </source>
</evidence>
<dbReference type="GO" id="GO:0061634">
    <property type="term" value="F:alpha-D-xyloside xylohydrolase"/>
    <property type="evidence" value="ECO:0007669"/>
    <property type="project" value="UniProtKB-EC"/>
</dbReference>
<dbReference type="Gene3D" id="3.20.20.80">
    <property type="entry name" value="Glycosidases"/>
    <property type="match status" value="1"/>
</dbReference>
<dbReference type="InterPro" id="IPR000322">
    <property type="entry name" value="Glyco_hydro_31_TIM"/>
</dbReference>
<dbReference type="SUPFAM" id="SSF51011">
    <property type="entry name" value="Glycosyl hydrolase domain"/>
    <property type="match status" value="1"/>
</dbReference>
<dbReference type="InterPro" id="IPR025887">
    <property type="entry name" value="Glyco_hydro_31_N_dom"/>
</dbReference>
<dbReference type="InterPro" id="IPR017853">
    <property type="entry name" value="GH"/>
</dbReference>
<reference evidence="11 12" key="1">
    <citation type="submission" date="2017-06" db="EMBL/GenBank/DDBJ databases">
        <authorList>
            <person name="Kim H.J."/>
            <person name="Triplett B.A."/>
        </authorList>
    </citation>
    <scope>NUCLEOTIDE SEQUENCE [LARGE SCALE GENOMIC DNA]</scope>
    <source>
        <strain evidence="11 12">CGMCC 4.1858</strain>
    </source>
</reference>
<dbReference type="SUPFAM" id="SSF74650">
    <property type="entry name" value="Galactose mutarotase-like"/>
    <property type="match status" value="1"/>
</dbReference>
<evidence type="ECO:0000256" key="3">
    <source>
        <dbReference type="ARBA" id="ARBA00023295"/>
    </source>
</evidence>
<gene>
    <name evidence="11" type="ORF">SAMN05216252_11843</name>
</gene>
<organism evidence="11 12">
    <name type="scientific">Actinacidiphila glaucinigra</name>
    <dbReference type="NCBI Taxonomy" id="235986"/>
    <lineage>
        <taxon>Bacteria</taxon>
        <taxon>Bacillati</taxon>
        <taxon>Actinomycetota</taxon>
        <taxon>Actinomycetes</taxon>
        <taxon>Kitasatosporales</taxon>
        <taxon>Streptomycetaceae</taxon>
        <taxon>Actinacidiphila</taxon>
    </lineage>
</organism>
<evidence type="ECO:0000256" key="5">
    <source>
        <dbReference type="ARBA" id="ARBA00066962"/>
    </source>
</evidence>
<evidence type="ECO:0000313" key="11">
    <source>
        <dbReference type="EMBL" id="SNT24681.1"/>
    </source>
</evidence>
<accession>A0A239L2I5</accession>
<keyword evidence="12" id="KW-1185">Reference proteome</keyword>
<dbReference type="SUPFAM" id="SSF51445">
    <property type="entry name" value="(Trans)glycosidases"/>
    <property type="match status" value="1"/>
</dbReference>
<dbReference type="OrthoDB" id="176168at2"/>
<dbReference type="AlphaFoldDB" id="A0A239L2I5"/>
<dbReference type="NCBIfam" id="NF007940">
    <property type="entry name" value="PRK10658.1"/>
    <property type="match status" value="1"/>
</dbReference>
<evidence type="ECO:0000259" key="10">
    <source>
        <dbReference type="Pfam" id="PF21365"/>
    </source>
</evidence>
<protein>
    <recommendedName>
        <fullName evidence="5">alpha-D-xyloside xylohydrolase</fullName>
        <ecNumber evidence="5">3.2.1.177</ecNumber>
    </recommendedName>
</protein>
<evidence type="ECO:0000256" key="1">
    <source>
        <dbReference type="ARBA" id="ARBA00007806"/>
    </source>
</evidence>
<dbReference type="GO" id="GO:0005975">
    <property type="term" value="P:carbohydrate metabolic process"/>
    <property type="evidence" value="ECO:0007669"/>
    <property type="project" value="InterPro"/>
</dbReference>
<feature type="region of interest" description="Disordered" evidence="7">
    <location>
        <begin position="71"/>
        <end position="98"/>
    </location>
</feature>
<keyword evidence="3 6" id="KW-0326">Glycosidase</keyword>
<dbReference type="EMBL" id="FZOF01000018">
    <property type="protein sequence ID" value="SNT24681.1"/>
    <property type="molecule type" value="Genomic_DNA"/>
</dbReference>
<feature type="domain" description="Glycosyl hydrolase family 31 C-terminal" evidence="10">
    <location>
        <begin position="584"/>
        <end position="669"/>
    </location>
</feature>
<dbReference type="SUPFAM" id="SSF117125">
    <property type="entry name" value="Putative glucosidase YicI, C-terminal domain"/>
    <property type="match status" value="1"/>
</dbReference>
<comment type="similarity">
    <text evidence="1 6">Belongs to the glycosyl hydrolase 31 family.</text>
</comment>
<evidence type="ECO:0000256" key="6">
    <source>
        <dbReference type="RuleBase" id="RU361185"/>
    </source>
</evidence>
<dbReference type="Proteomes" id="UP000198280">
    <property type="component" value="Unassembled WGS sequence"/>
</dbReference>
<dbReference type="InterPro" id="IPR048395">
    <property type="entry name" value="Glyco_hydro_31_C"/>
</dbReference>
<proteinExistence type="inferred from homology"/>
<dbReference type="FunFam" id="3.20.20.80:FF:000053">
    <property type="entry name" value="Alpha-xylosidase YicI"/>
    <property type="match status" value="1"/>
</dbReference>
<comment type="catalytic activity">
    <reaction evidence="4">
        <text>Hydrolysis of terminal, non-reducing alpha-D-xylose residues with release of alpha-D-xylose.</text>
        <dbReference type="EC" id="3.2.1.177"/>
    </reaction>
</comment>
<keyword evidence="2 6" id="KW-0378">Hydrolase</keyword>
<dbReference type="Pfam" id="PF13802">
    <property type="entry name" value="Gal_mutarotas_2"/>
    <property type="match status" value="1"/>
</dbReference>
<dbReference type="Pfam" id="PF21365">
    <property type="entry name" value="Glyco_hydro_31_3rd"/>
    <property type="match status" value="1"/>
</dbReference>
<dbReference type="InterPro" id="IPR011013">
    <property type="entry name" value="Gal_mutarotase_sf_dom"/>
</dbReference>
<sequence length="779" mass="85289">MKFTDGFWMMRPGVTAKYATSVADASVADDRIVLHAPVKPVHRRGDTLNSPLLTVECWSPAEGVIGVRTTHHAGKARRGPEFGLPGATDGGGGKTSRDGSVLELASGGLTLRVDTSAPWRLDFTADGRTLTSAGARGTGFATDADDRHFMVAQLSLGVGELVYGLGERFTPFVKNGQTVDIWQADGGTISEQAYKNVPFHLTNRGYGVFVNHPGKVSYEVGSEVVDQVQFSVEDQSLEYFVVHGSTPKEILARYTALTGRPALPPAWSFGLWLSTSFTTSYDEATVSHFVQGMADRGIPLSVFHFDCFWMREYQWSDFTWDAEVFPDPEGMLARLKERGLRVSAWINPYIAQKSALFAEGMREGFLVMRPNGDVWQWDLWQPGMALVDFTNPAARAWYAEKLRALLRQGVDVFKTDFGERIPVDVVWHDGSDPERMHNYYAQLYNQVVFDLLREERGEGEAVLFARSATAGGQQFPVHWGGDCESTFTAMADSLRGGLSLGLSGFGFWSHDIGGFEGTPDPALFKRWVQFGLLSSHSRLHGSKSYRVPWEFGEEAVTVTRDFTRLKNRLMPYLFRAASQARDEGTPMMRAMVLEFPDDPACHHLDRQYMLGDDVLVAPVLSADGEVEYYVPAGTWTHLLTGERVQGPGWRRETHGFDTLPLLARPGSVVPFGAFEEAPEYDWADGVTLRVHAPADGGATVTAVPAPDGSTAAVFRVGRTGDTVTVEALGERPPPAPWSVLLVGADVTDGVEGAVSAERTALGVLLACAAGTGRVTARWS</sequence>
<evidence type="ECO:0000313" key="12">
    <source>
        <dbReference type="Proteomes" id="UP000198280"/>
    </source>
</evidence>
<evidence type="ECO:0000256" key="4">
    <source>
        <dbReference type="ARBA" id="ARBA00052064"/>
    </source>
</evidence>
<dbReference type="EC" id="3.2.1.177" evidence="5"/>
<dbReference type="Gene3D" id="2.60.40.1180">
    <property type="entry name" value="Golgi alpha-mannosidase II"/>
    <property type="match status" value="2"/>
</dbReference>
<dbReference type="CDD" id="cd14752">
    <property type="entry name" value="GH31_N"/>
    <property type="match status" value="1"/>
</dbReference>
<evidence type="ECO:0000256" key="7">
    <source>
        <dbReference type="SAM" id="MobiDB-lite"/>
    </source>
</evidence>
<dbReference type="InterPro" id="IPR013780">
    <property type="entry name" value="Glyco_hydro_b"/>
</dbReference>
<name>A0A239L2I5_9ACTN</name>
<evidence type="ECO:0000259" key="9">
    <source>
        <dbReference type="Pfam" id="PF13802"/>
    </source>
</evidence>
<dbReference type="PANTHER" id="PTHR43053">
    <property type="entry name" value="GLYCOSIDASE FAMILY 31"/>
    <property type="match status" value="1"/>
</dbReference>
<dbReference type="RefSeq" id="WP_089226748.1">
    <property type="nucleotide sequence ID" value="NZ_FZOF01000018.1"/>
</dbReference>
<feature type="domain" description="Glycoside hydrolase family 31 N-terminal" evidence="9">
    <location>
        <begin position="57"/>
        <end position="218"/>
    </location>
</feature>